<evidence type="ECO:0000259" key="22">
    <source>
        <dbReference type="PROSITE" id="PS50221"/>
    </source>
</evidence>
<protein>
    <submittedName>
        <fullName evidence="25">Putative G-protein coupled receptor 113</fullName>
    </submittedName>
</protein>
<feature type="transmembrane region" description="Helical" evidence="20">
    <location>
        <begin position="684"/>
        <end position="707"/>
    </location>
</feature>
<evidence type="ECO:0000256" key="14">
    <source>
        <dbReference type="ARBA" id="ARBA00023180"/>
    </source>
</evidence>
<dbReference type="InterPro" id="IPR036291">
    <property type="entry name" value="NAD(P)-bd_dom_sf"/>
</dbReference>
<feature type="transmembrane region" description="Helical" evidence="20">
    <location>
        <begin position="800"/>
        <end position="821"/>
    </location>
</feature>
<feature type="transmembrane region" description="Helical" evidence="20">
    <location>
        <begin position="727"/>
        <end position="747"/>
    </location>
</feature>
<dbReference type="InterPro" id="IPR008927">
    <property type="entry name" value="6-PGluconate_DH-like_C_sf"/>
</dbReference>
<dbReference type="SUPFAM" id="SSF111418">
    <property type="entry name" value="Hormone receptor domain"/>
    <property type="match status" value="1"/>
</dbReference>
<dbReference type="GO" id="GO:0004930">
    <property type="term" value="F:G protein-coupled receptor activity"/>
    <property type="evidence" value="ECO:0007669"/>
    <property type="project" value="UniProtKB-KW"/>
</dbReference>
<dbReference type="InterPro" id="IPR017981">
    <property type="entry name" value="GPCR_2-like_7TM"/>
</dbReference>
<dbReference type="InterPro" id="IPR006176">
    <property type="entry name" value="3-OHacyl-CoA_DH_NAD-bd"/>
</dbReference>
<evidence type="ECO:0000256" key="15">
    <source>
        <dbReference type="ARBA" id="ARBA00023224"/>
    </source>
</evidence>
<feature type="signal peptide" evidence="21">
    <location>
        <begin position="1"/>
        <end position="22"/>
    </location>
</feature>
<evidence type="ECO:0000259" key="24">
    <source>
        <dbReference type="PROSITE" id="PS50261"/>
    </source>
</evidence>
<keyword evidence="14" id="KW-0325">Glycoprotein</keyword>
<dbReference type="Pfam" id="PF25387">
    <property type="entry name" value="ADGRF3_N"/>
    <property type="match status" value="1"/>
</dbReference>
<dbReference type="PROSITE" id="PS50261">
    <property type="entry name" value="G_PROTEIN_RECEP_F2_4"/>
    <property type="match status" value="1"/>
</dbReference>
<dbReference type="InParanoid" id="L8YFF7"/>
<dbReference type="Gene3D" id="3.40.50.720">
    <property type="entry name" value="NAD(P)-binding Rossmann-like Domain"/>
    <property type="match status" value="1"/>
</dbReference>
<keyword evidence="16" id="KW-0456">Lyase</keyword>
<keyword evidence="7 20" id="KW-1133">Transmembrane helix</keyword>
<evidence type="ECO:0000256" key="6">
    <source>
        <dbReference type="ARBA" id="ARBA00022729"/>
    </source>
</evidence>
<keyword evidence="9" id="KW-0520">NAD</keyword>
<comment type="catalytic activity">
    <reaction evidence="18">
        <text>(3S)-hydroxyhexadecanoyl-CoA + NAD(+) = 3-oxohexadecanoyl-CoA + NADH + H(+)</text>
        <dbReference type="Rhea" id="RHEA:31159"/>
        <dbReference type="ChEBI" id="CHEBI:15378"/>
        <dbReference type="ChEBI" id="CHEBI:57349"/>
        <dbReference type="ChEBI" id="CHEBI:57540"/>
        <dbReference type="ChEBI" id="CHEBI:57945"/>
        <dbReference type="ChEBI" id="CHEBI:62613"/>
    </reaction>
    <physiologicalReaction direction="left-to-right" evidence="18">
        <dbReference type="Rhea" id="RHEA:31160"/>
    </physiologicalReaction>
</comment>
<dbReference type="Pfam" id="PF24528">
    <property type="entry name" value="Ig_ADGRF3"/>
    <property type="match status" value="1"/>
</dbReference>
<comment type="catalytic activity">
    <reaction evidence="1">
        <text>(3S)-hydroxyhexadecanoyl-CoA = (2E)-hexadecenoyl-CoA + H2O</text>
        <dbReference type="Rhea" id="RHEA:31163"/>
        <dbReference type="ChEBI" id="CHEBI:15377"/>
        <dbReference type="ChEBI" id="CHEBI:61526"/>
        <dbReference type="ChEBI" id="CHEBI:62613"/>
    </reaction>
    <physiologicalReaction direction="right-to-left" evidence="1">
        <dbReference type="Rhea" id="RHEA:31165"/>
    </physiologicalReaction>
</comment>
<keyword evidence="15" id="KW-0807">Transducer</keyword>
<evidence type="ECO:0000256" key="18">
    <source>
        <dbReference type="ARBA" id="ARBA00047613"/>
    </source>
</evidence>
<keyword evidence="6 21" id="KW-0732">Signal</keyword>
<dbReference type="SUPFAM" id="SSF52096">
    <property type="entry name" value="ClpP/crotonase"/>
    <property type="match status" value="1"/>
</dbReference>
<keyword evidence="12" id="KW-1015">Disulfide bond</keyword>
<dbReference type="InterPro" id="IPR056274">
    <property type="entry name" value="Ig_ADGRF3"/>
</dbReference>
<dbReference type="GO" id="GO:0007166">
    <property type="term" value="P:cell surface receptor signaling pathway"/>
    <property type="evidence" value="ECO:0007669"/>
    <property type="project" value="InterPro"/>
</dbReference>
<dbReference type="GO" id="GO:0004300">
    <property type="term" value="F:enoyl-CoA hydratase activity"/>
    <property type="evidence" value="ECO:0007669"/>
    <property type="project" value="TreeGrafter"/>
</dbReference>
<gene>
    <name evidence="25" type="ORF">TREES_T100013627</name>
</gene>
<dbReference type="PANTHER" id="PTHR43612:SF3">
    <property type="entry name" value="TRIFUNCTIONAL ENZYME SUBUNIT ALPHA, MITOCHONDRIAL"/>
    <property type="match status" value="1"/>
</dbReference>
<feature type="transmembrane region" description="Helical" evidence="20">
    <location>
        <begin position="767"/>
        <end position="788"/>
    </location>
</feature>
<comment type="subcellular location">
    <subcellularLocation>
        <location evidence="2">Membrane</location>
        <topology evidence="2">Multi-pass membrane protein</topology>
    </subcellularLocation>
</comment>
<evidence type="ECO:0000256" key="9">
    <source>
        <dbReference type="ARBA" id="ARBA00023027"/>
    </source>
</evidence>
<evidence type="ECO:0000256" key="5">
    <source>
        <dbReference type="ARBA" id="ARBA00022692"/>
    </source>
</evidence>
<dbReference type="GO" id="GO:0016020">
    <property type="term" value="C:membrane"/>
    <property type="evidence" value="ECO:0007669"/>
    <property type="project" value="UniProtKB-SubCell"/>
</dbReference>
<evidence type="ECO:0000256" key="8">
    <source>
        <dbReference type="ARBA" id="ARBA00023002"/>
    </source>
</evidence>
<dbReference type="InterPro" id="IPR036445">
    <property type="entry name" value="GPCR_2_extracell_dom_sf"/>
</dbReference>
<dbReference type="PROSITE" id="PS50221">
    <property type="entry name" value="GAIN_B"/>
    <property type="match status" value="1"/>
</dbReference>
<dbReference type="InterPro" id="IPR057400">
    <property type="entry name" value="ADGRF3/5_N"/>
</dbReference>
<dbReference type="GO" id="GO:0016507">
    <property type="term" value="C:mitochondrial fatty acid beta-oxidation multienzyme complex"/>
    <property type="evidence" value="ECO:0007669"/>
    <property type="project" value="TreeGrafter"/>
</dbReference>
<evidence type="ECO:0000256" key="4">
    <source>
        <dbReference type="ARBA" id="ARBA00007343"/>
    </source>
</evidence>
<dbReference type="InterPro" id="IPR046338">
    <property type="entry name" value="GAIN_dom_sf"/>
</dbReference>
<keyword evidence="11 20" id="KW-0472">Membrane</keyword>
<evidence type="ECO:0000256" key="16">
    <source>
        <dbReference type="ARBA" id="ARBA00023239"/>
    </source>
</evidence>
<dbReference type="PROSITE" id="PS00067">
    <property type="entry name" value="3HCDH"/>
    <property type="match status" value="1"/>
</dbReference>
<feature type="chain" id="PRO_5003998570" evidence="21">
    <location>
        <begin position="23"/>
        <end position="1470"/>
    </location>
</feature>
<keyword evidence="17" id="KW-0511">Multifunctional enzyme</keyword>
<dbReference type="Gene3D" id="1.10.1040.50">
    <property type="match status" value="1"/>
</dbReference>
<dbReference type="SUPFAM" id="SSF51735">
    <property type="entry name" value="NAD(P)-binding Rossmann-fold domains"/>
    <property type="match status" value="1"/>
</dbReference>
<keyword evidence="13 25" id="KW-0675">Receptor</keyword>
<evidence type="ECO:0000256" key="10">
    <source>
        <dbReference type="ARBA" id="ARBA00023040"/>
    </source>
</evidence>
<proteinExistence type="inferred from homology"/>
<dbReference type="InterPro" id="IPR001879">
    <property type="entry name" value="GPCR_2_extracellular_dom"/>
</dbReference>
<dbReference type="Gene3D" id="3.90.226.10">
    <property type="entry name" value="2-enoyl-CoA Hydratase, Chain A, domain 1"/>
    <property type="match status" value="1"/>
</dbReference>
<dbReference type="PRINTS" id="PR00249">
    <property type="entry name" value="GPCRSECRETIN"/>
</dbReference>
<dbReference type="InterPro" id="IPR017983">
    <property type="entry name" value="GPCR_2_secretin-like_CS"/>
</dbReference>
<reference evidence="26" key="2">
    <citation type="journal article" date="2013" name="Nat. Commun.">
        <title>Genome of the Chinese tree shrew.</title>
        <authorList>
            <person name="Fan Y."/>
            <person name="Huang Z.Y."/>
            <person name="Cao C.C."/>
            <person name="Chen C.S."/>
            <person name="Chen Y.X."/>
            <person name="Fan D.D."/>
            <person name="He J."/>
            <person name="Hou H.L."/>
            <person name="Hu L."/>
            <person name="Hu X.T."/>
            <person name="Jiang X.T."/>
            <person name="Lai R."/>
            <person name="Lang Y.S."/>
            <person name="Liang B."/>
            <person name="Liao S.G."/>
            <person name="Mu D."/>
            <person name="Ma Y.Y."/>
            <person name="Niu Y.Y."/>
            <person name="Sun X.Q."/>
            <person name="Xia J.Q."/>
            <person name="Xiao J."/>
            <person name="Xiong Z.Q."/>
            <person name="Xu L."/>
            <person name="Yang L."/>
            <person name="Zhang Y."/>
            <person name="Zhao W."/>
            <person name="Zhao X.D."/>
            <person name="Zheng Y.T."/>
            <person name="Zhou J.M."/>
            <person name="Zhu Y.B."/>
            <person name="Zhang G.J."/>
            <person name="Wang J."/>
            <person name="Yao Y.G."/>
        </authorList>
    </citation>
    <scope>NUCLEOTIDE SEQUENCE [LARGE SCALE GENOMIC DNA]</scope>
</reference>
<dbReference type="Pfam" id="PF00725">
    <property type="entry name" value="3HCDH"/>
    <property type="match status" value="1"/>
</dbReference>
<dbReference type="FunFam" id="1.20.1070.10:FF:000058">
    <property type="entry name" value="Adhesion G protein-coupled receptor F5"/>
    <property type="match status" value="1"/>
</dbReference>
<evidence type="ECO:0000256" key="20">
    <source>
        <dbReference type="SAM" id="Phobius"/>
    </source>
</evidence>
<dbReference type="InterPro" id="IPR057244">
    <property type="entry name" value="GAIN_B"/>
</dbReference>
<dbReference type="CDD" id="cd15253">
    <property type="entry name" value="7tmB2_GPR113"/>
    <property type="match status" value="1"/>
</dbReference>
<dbReference type="FunFam" id="3.40.50.720:FF:000009">
    <property type="entry name" value="Fatty oxidation complex, alpha subunit"/>
    <property type="match status" value="1"/>
</dbReference>
<keyword evidence="10" id="KW-0297">G-protein coupled receptor</keyword>
<organism evidence="25 26">
    <name type="scientific">Tupaia chinensis</name>
    <name type="common">Chinese tree shrew</name>
    <name type="synonym">Tupaia belangeri chinensis</name>
    <dbReference type="NCBI Taxonomy" id="246437"/>
    <lineage>
        <taxon>Eukaryota</taxon>
        <taxon>Metazoa</taxon>
        <taxon>Chordata</taxon>
        <taxon>Craniata</taxon>
        <taxon>Vertebrata</taxon>
        <taxon>Euteleostomi</taxon>
        <taxon>Mammalia</taxon>
        <taxon>Eutheria</taxon>
        <taxon>Euarchontoglires</taxon>
        <taxon>Scandentia</taxon>
        <taxon>Tupaiidae</taxon>
        <taxon>Tupaia</taxon>
    </lineage>
</organism>
<evidence type="ECO:0000256" key="2">
    <source>
        <dbReference type="ARBA" id="ARBA00004141"/>
    </source>
</evidence>
<dbReference type="InterPro" id="IPR000832">
    <property type="entry name" value="GPCR_2_secretin-like"/>
</dbReference>
<evidence type="ECO:0000256" key="17">
    <source>
        <dbReference type="ARBA" id="ARBA00023268"/>
    </source>
</evidence>
<dbReference type="Pfam" id="PF01825">
    <property type="entry name" value="GPS"/>
    <property type="match status" value="1"/>
</dbReference>
<dbReference type="InterPro" id="IPR006108">
    <property type="entry name" value="3HC_DH_C"/>
</dbReference>
<feature type="transmembrane region" description="Helical" evidence="20">
    <location>
        <begin position="885"/>
        <end position="909"/>
    </location>
</feature>
<dbReference type="PANTHER" id="PTHR43612">
    <property type="entry name" value="TRIFUNCTIONAL ENZYME SUBUNIT ALPHA"/>
    <property type="match status" value="1"/>
</dbReference>
<evidence type="ECO:0000256" key="11">
    <source>
        <dbReference type="ARBA" id="ARBA00023136"/>
    </source>
</evidence>
<comment type="similarity">
    <text evidence="4">Belongs to the G-protein coupled receptor 2 family. Adhesion G-protein coupled receptor (ADGR) subfamily.</text>
</comment>
<keyword evidence="26" id="KW-1185">Reference proteome</keyword>
<name>L8YFF7_TUPCH</name>
<evidence type="ECO:0000256" key="12">
    <source>
        <dbReference type="ARBA" id="ARBA00023157"/>
    </source>
</evidence>
<feature type="domain" description="GAIN-B" evidence="22">
    <location>
        <begin position="516"/>
        <end position="680"/>
    </location>
</feature>
<dbReference type="GO" id="GO:0016509">
    <property type="term" value="F:long-chain (3S)-3-hydroxyacyl-CoA dehydrogenase (NAD+) activity"/>
    <property type="evidence" value="ECO:0007669"/>
    <property type="project" value="TreeGrafter"/>
</dbReference>
<keyword evidence="5 20" id="KW-0812">Transmembrane</keyword>
<evidence type="ECO:0000256" key="7">
    <source>
        <dbReference type="ARBA" id="ARBA00022989"/>
    </source>
</evidence>
<feature type="transmembrane region" description="Helical" evidence="20">
    <location>
        <begin position="841"/>
        <end position="864"/>
    </location>
</feature>
<evidence type="ECO:0000256" key="19">
    <source>
        <dbReference type="ARBA" id="ARBA00048361"/>
    </source>
</evidence>
<evidence type="ECO:0000256" key="21">
    <source>
        <dbReference type="SAM" id="SignalP"/>
    </source>
</evidence>
<dbReference type="SMART" id="SM00303">
    <property type="entry name" value="GPS"/>
    <property type="match status" value="1"/>
</dbReference>
<dbReference type="Pfam" id="PF00002">
    <property type="entry name" value="7tm_2"/>
    <property type="match status" value="1"/>
</dbReference>
<dbReference type="Proteomes" id="UP000011518">
    <property type="component" value="Unassembled WGS sequence"/>
</dbReference>
<evidence type="ECO:0000313" key="25">
    <source>
        <dbReference type="EMBL" id="ELV13755.1"/>
    </source>
</evidence>
<keyword evidence="8" id="KW-0560">Oxidoreductase</keyword>
<dbReference type="SUPFAM" id="SSF48179">
    <property type="entry name" value="6-phosphogluconate dehydrogenase C-terminal domain-like"/>
    <property type="match status" value="2"/>
</dbReference>
<dbReference type="InterPro" id="IPR006180">
    <property type="entry name" value="3-OHacyl-CoA_DH_CS"/>
</dbReference>
<dbReference type="Gene3D" id="1.20.1070.10">
    <property type="entry name" value="Rhodopsin 7-helix transmembrane proteins"/>
    <property type="match status" value="1"/>
</dbReference>
<comment type="pathway">
    <text evidence="3">Lipid metabolism; fatty acid beta-oxidation.</text>
</comment>
<dbReference type="InterPro" id="IPR029045">
    <property type="entry name" value="ClpP/crotonase-like_dom_sf"/>
</dbReference>
<feature type="domain" description="G-protein coupled receptors family 2 profile 1" evidence="23">
    <location>
        <begin position="351"/>
        <end position="388"/>
    </location>
</feature>
<dbReference type="PROSITE" id="PS00650">
    <property type="entry name" value="G_PROTEIN_RECEP_F2_2"/>
    <property type="match status" value="1"/>
</dbReference>
<feature type="domain" description="G-protein coupled receptors family 2 profile 2" evidence="24">
    <location>
        <begin position="685"/>
        <end position="939"/>
    </location>
</feature>
<evidence type="ECO:0000259" key="23">
    <source>
        <dbReference type="PROSITE" id="PS50227"/>
    </source>
</evidence>
<dbReference type="Gene3D" id="4.10.1240.10">
    <property type="entry name" value="GPCR, family 2, extracellular hormone receptor domain"/>
    <property type="match status" value="1"/>
</dbReference>
<dbReference type="Gene3D" id="2.60.220.50">
    <property type="match status" value="1"/>
</dbReference>
<evidence type="ECO:0000256" key="1">
    <source>
        <dbReference type="ARBA" id="ARBA00000469"/>
    </source>
</evidence>
<dbReference type="PROSITE" id="PS50227">
    <property type="entry name" value="G_PROTEIN_RECEP_F2_3"/>
    <property type="match status" value="1"/>
</dbReference>
<comment type="catalytic activity">
    <reaction evidence="19">
        <text>(3S)-hydroxydecanoyl-CoA + NAD(+) = 3-oxodecanoyl-CoA + NADH + H(+)</text>
        <dbReference type="Rhea" id="RHEA:31187"/>
        <dbReference type="ChEBI" id="CHEBI:15378"/>
        <dbReference type="ChEBI" id="CHEBI:57540"/>
        <dbReference type="ChEBI" id="CHEBI:57945"/>
        <dbReference type="ChEBI" id="CHEBI:62548"/>
        <dbReference type="ChEBI" id="CHEBI:62616"/>
    </reaction>
    <physiologicalReaction direction="left-to-right" evidence="19">
        <dbReference type="Rhea" id="RHEA:31188"/>
    </physiologicalReaction>
</comment>
<reference evidence="26" key="1">
    <citation type="submission" date="2012-07" db="EMBL/GenBank/DDBJ databases">
        <title>Genome of the Chinese tree shrew, a rising model animal genetically related to primates.</title>
        <authorList>
            <person name="Zhang G."/>
            <person name="Fan Y."/>
            <person name="Yao Y."/>
            <person name="Huang Z."/>
        </authorList>
    </citation>
    <scope>NUCLEOTIDE SEQUENCE [LARGE SCALE GENOMIC DNA]</scope>
</reference>
<accession>L8YFF7</accession>
<dbReference type="SUPFAM" id="SSF81321">
    <property type="entry name" value="Family A G protein-coupled receptor-like"/>
    <property type="match status" value="1"/>
</dbReference>
<dbReference type="InterPro" id="IPR050136">
    <property type="entry name" value="FA_oxidation_alpha_subunit"/>
</dbReference>
<dbReference type="eggNOG" id="KOG4193">
    <property type="taxonomic scope" value="Eukaryota"/>
</dbReference>
<evidence type="ECO:0000256" key="3">
    <source>
        <dbReference type="ARBA" id="ARBA00005005"/>
    </source>
</evidence>
<dbReference type="Pfam" id="PF02737">
    <property type="entry name" value="3HCDH_N"/>
    <property type="match status" value="1"/>
</dbReference>
<dbReference type="EMBL" id="KB360584">
    <property type="protein sequence ID" value="ELV13755.1"/>
    <property type="molecule type" value="Genomic_DNA"/>
</dbReference>
<feature type="transmembrane region" description="Helical" evidence="20">
    <location>
        <begin position="915"/>
        <end position="938"/>
    </location>
</feature>
<dbReference type="GO" id="GO:0006635">
    <property type="term" value="P:fatty acid beta-oxidation"/>
    <property type="evidence" value="ECO:0007669"/>
    <property type="project" value="TreeGrafter"/>
</dbReference>
<evidence type="ECO:0000256" key="13">
    <source>
        <dbReference type="ARBA" id="ARBA00023170"/>
    </source>
</evidence>
<dbReference type="GO" id="GO:0070403">
    <property type="term" value="F:NAD+ binding"/>
    <property type="evidence" value="ECO:0007669"/>
    <property type="project" value="InterPro"/>
</dbReference>
<sequence>MVCPAAPLLLLATSLPLLGSLATQASLPGQSQAGGEPGQHPNQESRAGESVLVSVYVHLDFSNETWLPALSQTLALPVASFPPMALTSLSLTTECGVHHEGHMYCACLSGYQWNASICSRHPPCQRPHSQQPCGCLVFVPPEHGHCQLLPPVPGILRLDSQLPMPGHTLTLTLLLSQEVTELSWFLKRLGRPKPILLQPGTQVSLTSSQGQAVLSIINVSRHWAGEYTSSFEAQGFRWELYQAVRVPLQATDVTRLPDQLSISCATSPDFQLSCCIPRTNLVYTAAWSPGGGSEASLLNVSGLQCLLLTVQRCPAADTTYTCDLQSPGLTPLRVPVSVTVIRDGDTTCPEDSSAVAWNVTKAGHVAQAPCPMNKRGVVKRPCGPDGVWGPIHSSCTDLGLLALFSRAKLLRAGQGRPAEEVPQILAQLSRQVVVAESPSDLLALLGTLKFLAELVAEARIQLDRSALEDLLTTTDQVLAMDSRSLWTPARARKPSAGSTLLLAVETLARSLCPQDQPFSSSLPNVLLQTQLLGPTFPDDYRVSFSTQPPVRAQIPRRSLAPLGTNVSITSLVLQNLDHLLPSNYGQGLGDSLYTTPDLLLVISIMTGGQTFNQGQVIMDFGGTDGAPRCVFWDHHLFQGRGGWSKKGCQAQPASASPYTTQCTCQHLTAFSTLMSRQAPPKTPALGLLSQVGLGASILALLVCLGVYRLVWRVVVRNKVAYFRHTALLNVVLCLLAADSCFLGALLLPPVPRSPLCLATAFLCHFLYLATFFWMLAQALVLAHQLLFVFHQLSKHRVLPLMVALGYLCPLGFAGATLGLYLPRGQYLKEGECWLDWKGGALYTFVGPVLTIVGMNGLVLAMAVLKLLRPSLSEGPPVEKRQALLGVIKALLVLTPIFGLTWGLGLVTLFEEVSTAPHYVFTVLNSSQGVFILLFGCLMDKKVREALRKRFCHPQPPNSTVGPVGVPAAFDMMLTGRNIRADRAKKMGLVDQLVEPLELTSYAMTIPFVRQQVYKKVEEKVRKQTKGLYPAPLKIIDVVKTGLEQGNDAGYLSESQKFGELAMTKESKALMGLYHGQVLCKKNKFGAPQRDVKHLAILGAGLMGAGIAQVSVDKGLKTILKDATLAGLGRGQQQVFKGLNDKVKKKALTSFERDSIFSNLTGQLDYQGFEKADMVIEAVFEDLSLKHKVLKEVEAVIPDHCIFASNTSALPISEIAAVSKRPKKVIGMHYFSPVDKMQLLEIITTEKTSKDTTASAVAVGLKQGKVIVVVKDGPGFYTTRCLAPMMSEVIRILQEGVDPKKLDSLTTSFGFPVGAATLVDEVGVDVAKHVAEDLGKAFGERFGGGNIDLLKQMVSKGFLGHKSGKGFYIEPRWHSSSDEDIQYRLVTRFVNEAVLCLQEGILATPAEGDIGAVFGLGFPPCLGGPFRFVDLYGAQKIVDRLRKYEAAYGKQFTPCQLLLDHASSPSKKFYQ</sequence>
<evidence type="ECO:0000313" key="26">
    <source>
        <dbReference type="Proteomes" id="UP000011518"/>
    </source>
</evidence>
<dbReference type="InterPro" id="IPR000203">
    <property type="entry name" value="GPS"/>
</dbReference>
<dbReference type="FunCoup" id="L8YFF7">
    <property type="interactions" value="15"/>
</dbReference>